<dbReference type="Pfam" id="PF01396">
    <property type="entry name" value="Zn_ribbon_Top1"/>
    <property type="match status" value="4"/>
</dbReference>
<dbReference type="RefSeq" id="WP_039422450.1">
    <property type="nucleotide sequence ID" value="NZ_CP061845.1"/>
</dbReference>
<dbReference type="Proteomes" id="UP000029994">
    <property type="component" value="Unassembled WGS sequence"/>
</dbReference>
<sequence>MSSKIDHTLFSAHEHALEREPCPKCGGELVLKHGKHGPFLGCNHYPACDYIKALHHNDGHIVKELGVACPECGQELVLRQGRYGMFVGCSAYPQCHHIESINPVEPREQQVLFACPECGKGHLLERKNRFGKTFYACDQFPKCKFALNQAPVKRRCEQCGYALLVEKKSAHGVKYQCADRKCQHVQSSGTES</sequence>
<evidence type="ECO:0000313" key="3">
    <source>
        <dbReference type="Proteomes" id="UP000029994"/>
    </source>
</evidence>
<dbReference type="SUPFAM" id="SSF57783">
    <property type="entry name" value="Zinc beta-ribbon"/>
    <property type="match status" value="2"/>
</dbReference>
<organism evidence="2 3">
    <name type="scientific">Vibrio navarrensis</name>
    <dbReference type="NCBI Taxonomy" id="29495"/>
    <lineage>
        <taxon>Bacteria</taxon>
        <taxon>Pseudomonadati</taxon>
        <taxon>Pseudomonadota</taxon>
        <taxon>Gammaproteobacteria</taxon>
        <taxon>Vibrionales</taxon>
        <taxon>Vibrionaceae</taxon>
        <taxon>Vibrio</taxon>
    </lineage>
</organism>
<gene>
    <name evidence="2" type="ORF">EA26_00895</name>
</gene>
<evidence type="ECO:0000259" key="1">
    <source>
        <dbReference type="Pfam" id="PF01396"/>
    </source>
</evidence>
<keyword evidence="2" id="KW-0413">Isomerase</keyword>
<reference evidence="2 3" key="1">
    <citation type="submission" date="2014-04" db="EMBL/GenBank/DDBJ databases">
        <title>Genome sequencing of Vibrio navarrensis strains.</title>
        <authorList>
            <person name="Gladney L.M."/>
            <person name="Katz L.S."/>
            <person name="Marino-Ramirez L."/>
            <person name="Jordan I.K."/>
        </authorList>
    </citation>
    <scope>NUCLEOTIDE SEQUENCE [LARGE SCALE GENOMIC DNA]</scope>
    <source>
        <strain evidence="2 3">ATCC 51183</strain>
    </source>
</reference>
<evidence type="ECO:0000313" key="2">
    <source>
        <dbReference type="EMBL" id="KGK09951.1"/>
    </source>
</evidence>
<proteinExistence type="predicted"/>
<keyword evidence="3" id="KW-1185">Reference proteome</keyword>
<dbReference type="PANTHER" id="PTHR42785">
    <property type="entry name" value="DNA TOPOISOMERASE, TYPE IA, CORE"/>
    <property type="match status" value="1"/>
</dbReference>
<protein>
    <submittedName>
        <fullName evidence="2">DNA topoisomerase</fullName>
    </submittedName>
</protein>
<dbReference type="STRING" id="29495.EA26_00895"/>
<name>A0A099LR88_9VIBR</name>
<dbReference type="GO" id="GO:0005694">
    <property type="term" value="C:chromosome"/>
    <property type="evidence" value="ECO:0007669"/>
    <property type="project" value="InterPro"/>
</dbReference>
<dbReference type="AlphaFoldDB" id="A0A099LR88"/>
<dbReference type="GO" id="GO:0003677">
    <property type="term" value="F:DNA binding"/>
    <property type="evidence" value="ECO:0007669"/>
    <property type="project" value="InterPro"/>
</dbReference>
<comment type="caution">
    <text evidence="2">The sequence shown here is derived from an EMBL/GenBank/DDBJ whole genome shotgun (WGS) entry which is preliminary data.</text>
</comment>
<dbReference type="GeneID" id="43681777"/>
<dbReference type="GO" id="GO:0006265">
    <property type="term" value="P:DNA topological change"/>
    <property type="evidence" value="ECO:0007669"/>
    <property type="project" value="InterPro"/>
</dbReference>
<dbReference type="eggNOG" id="COG0551">
    <property type="taxonomic scope" value="Bacteria"/>
</dbReference>
<dbReference type="Gene3D" id="3.30.65.10">
    <property type="entry name" value="Bacterial Topoisomerase I, domain 1"/>
    <property type="match status" value="2"/>
</dbReference>
<feature type="domain" description="DNA topoisomerase type IA zn finger" evidence="1">
    <location>
        <begin position="67"/>
        <end position="103"/>
    </location>
</feature>
<feature type="domain" description="DNA topoisomerase type IA zn finger" evidence="1">
    <location>
        <begin position="115"/>
        <end position="148"/>
    </location>
</feature>
<feature type="domain" description="DNA topoisomerase type IA zn finger" evidence="1">
    <location>
        <begin position="154"/>
        <end position="176"/>
    </location>
</feature>
<dbReference type="InterPro" id="IPR013498">
    <property type="entry name" value="Topo_IA_Znf"/>
</dbReference>
<dbReference type="GO" id="GO:0003917">
    <property type="term" value="F:DNA topoisomerase type I (single strand cut, ATP-independent) activity"/>
    <property type="evidence" value="ECO:0007669"/>
    <property type="project" value="InterPro"/>
</dbReference>
<accession>A0A099LR88</accession>
<dbReference type="EMBL" id="JMCG01000001">
    <property type="protein sequence ID" value="KGK09951.1"/>
    <property type="molecule type" value="Genomic_DNA"/>
</dbReference>
<dbReference type="PANTHER" id="PTHR42785:SF1">
    <property type="entry name" value="DNA TOPOISOMERASE"/>
    <property type="match status" value="1"/>
</dbReference>
<dbReference type="InterPro" id="IPR000380">
    <property type="entry name" value="Topo_IA"/>
</dbReference>
<feature type="domain" description="DNA topoisomerase type IA zn finger" evidence="1">
    <location>
        <begin position="21"/>
        <end position="55"/>
    </location>
</feature>